<dbReference type="Proteomes" id="UP000222531">
    <property type="component" value="Unassembled WGS sequence"/>
</dbReference>
<dbReference type="InterPro" id="IPR036390">
    <property type="entry name" value="WH_DNA-bd_sf"/>
</dbReference>
<dbReference type="Pfam" id="PF00392">
    <property type="entry name" value="GntR"/>
    <property type="match status" value="1"/>
</dbReference>
<dbReference type="SMART" id="SM00345">
    <property type="entry name" value="HTH_GNTR"/>
    <property type="match status" value="1"/>
</dbReference>
<dbReference type="InterPro" id="IPR036388">
    <property type="entry name" value="WH-like_DNA-bd_sf"/>
</dbReference>
<keyword evidence="1" id="KW-0805">Transcription regulation</keyword>
<name>A0A2G1XGQ9_STRCJ</name>
<organism evidence="5 6">
    <name type="scientific">Streptomyces cinnamoneus</name>
    <name type="common">Streptoverticillium cinnamoneum</name>
    <dbReference type="NCBI Taxonomy" id="53446"/>
    <lineage>
        <taxon>Bacteria</taxon>
        <taxon>Bacillati</taxon>
        <taxon>Actinomycetota</taxon>
        <taxon>Actinomycetes</taxon>
        <taxon>Kitasatosporales</taxon>
        <taxon>Streptomycetaceae</taxon>
        <taxon>Streptomyces</taxon>
        <taxon>Streptomyces cinnamoneus group</taxon>
    </lineage>
</organism>
<proteinExistence type="predicted"/>
<keyword evidence="6" id="KW-1185">Reference proteome</keyword>
<evidence type="ECO:0000256" key="3">
    <source>
        <dbReference type="ARBA" id="ARBA00023163"/>
    </source>
</evidence>
<evidence type="ECO:0000256" key="1">
    <source>
        <dbReference type="ARBA" id="ARBA00023015"/>
    </source>
</evidence>
<dbReference type="InterPro" id="IPR050679">
    <property type="entry name" value="Bact_HTH_transcr_reg"/>
</dbReference>
<keyword evidence="2" id="KW-0238">DNA-binding</keyword>
<feature type="domain" description="HTH gntR-type" evidence="4">
    <location>
        <begin position="1"/>
        <end position="65"/>
    </location>
</feature>
<dbReference type="OrthoDB" id="7363114at2"/>
<dbReference type="PANTHER" id="PTHR44846:SF17">
    <property type="entry name" value="GNTR-FAMILY TRANSCRIPTIONAL REGULATOR"/>
    <property type="match status" value="1"/>
</dbReference>
<keyword evidence="3" id="KW-0804">Transcription</keyword>
<dbReference type="PRINTS" id="PR00035">
    <property type="entry name" value="HTHGNTR"/>
</dbReference>
<dbReference type="PROSITE" id="PS50949">
    <property type="entry name" value="HTH_GNTR"/>
    <property type="match status" value="1"/>
</dbReference>
<dbReference type="CDD" id="cd07377">
    <property type="entry name" value="WHTH_GntR"/>
    <property type="match status" value="1"/>
</dbReference>
<dbReference type="GO" id="GO:0003677">
    <property type="term" value="F:DNA binding"/>
    <property type="evidence" value="ECO:0007669"/>
    <property type="project" value="UniProtKB-KW"/>
</dbReference>
<dbReference type="InterPro" id="IPR000524">
    <property type="entry name" value="Tscrpt_reg_HTH_GntR"/>
</dbReference>
<dbReference type="GO" id="GO:0045892">
    <property type="term" value="P:negative regulation of DNA-templated transcription"/>
    <property type="evidence" value="ECO:0007669"/>
    <property type="project" value="TreeGrafter"/>
</dbReference>
<gene>
    <name evidence="5" type="ORF">BLA24_20395</name>
</gene>
<sequence length="99" mass="10977">MQIADAIRKDIADEVLKPGRKLPTHKQLAERFGVATQTVQNGLRILREEGLIESAGARGSFVADKARQPDRPGDLDAIRAEVAQLKERVAVLEELVRHK</sequence>
<evidence type="ECO:0000313" key="5">
    <source>
        <dbReference type="EMBL" id="PHQ50381.1"/>
    </source>
</evidence>
<evidence type="ECO:0000259" key="4">
    <source>
        <dbReference type="PROSITE" id="PS50949"/>
    </source>
</evidence>
<dbReference type="AlphaFoldDB" id="A0A2G1XGQ9"/>
<evidence type="ECO:0000313" key="6">
    <source>
        <dbReference type="Proteomes" id="UP000222531"/>
    </source>
</evidence>
<dbReference type="PANTHER" id="PTHR44846">
    <property type="entry name" value="MANNOSYL-D-GLYCERATE TRANSPORT/METABOLISM SYSTEM REPRESSOR MNGR-RELATED"/>
    <property type="match status" value="1"/>
</dbReference>
<dbReference type="SUPFAM" id="SSF46785">
    <property type="entry name" value="Winged helix' DNA-binding domain"/>
    <property type="match status" value="1"/>
</dbReference>
<dbReference type="GO" id="GO:0003700">
    <property type="term" value="F:DNA-binding transcription factor activity"/>
    <property type="evidence" value="ECO:0007669"/>
    <property type="project" value="InterPro"/>
</dbReference>
<comment type="caution">
    <text evidence="5">The sequence shown here is derived from an EMBL/GenBank/DDBJ whole genome shotgun (WGS) entry which is preliminary data.</text>
</comment>
<reference evidence="5 6" key="1">
    <citation type="journal article" date="2017" name="Biochemistry">
        <title>Identification of the Biosynthetic Pathway for the Antibiotic Bicyclomycin.</title>
        <authorList>
            <person name="Patteson J."/>
            <person name="Cai W."/>
            <person name="Johnson R.A."/>
            <person name="Santa Maria K."/>
            <person name="Li B."/>
        </authorList>
    </citation>
    <scope>NUCLEOTIDE SEQUENCE [LARGE SCALE GENOMIC DNA]</scope>
    <source>
        <strain evidence="5 6">ATCC 21532</strain>
    </source>
</reference>
<protein>
    <recommendedName>
        <fullName evidence="4">HTH gntR-type domain-containing protein</fullName>
    </recommendedName>
</protein>
<dbReference type="Gene3D" id="1.10.10.10">
    <property type="entry name" value="Winged helix-like DNA-binding domain superfamily/Winged helix DNA-binding domain"/>
    <property type="match status" value="1"/>
</dbReference>
<evidence type="ECO:0000256" key="2">
    <source>
        <dbReference type="ARBA" id="ARBA00023125"/>
    </source>
</evidence>
<accession>A0A2G1XGQ9</accession>
<dbReference type="EMBL" id="NHZO01000151">
    <property type="protein sequence ID" value="PHQ50381.1"/>
    <property type="molecule type" value="Genomic_DNA"/>
</dbReference>